<dbReference type="PROSITE" id="PS51257">
    <property type="entry name" value="PROKAR_LIPOPROTEIN"/>
    <property type="match status" value="1"/>
</dbReference>
<dbReference type="RefSeq" id="WP_243880370.1">
    <property type="nucleotide sequence ID" value="NZ_CAXOJE010000004.1"/>
</dbReference>
<reference evidence="8 9" key="1">
    <citation type="submission" date="2018-06" db="EMBL/GenBank/DDBJ databases">
        <authorList>
            <consortium name="Pathogen Informatics"/>
            <person name="Doyle S."/>
        </authorList>
    </citation>
    <scope>NUCLEOTIDE SEQUENCE [LARGE SCALE GENOMIC DNA]</scope>
    <source>
        <strain evidence="8 9">NCTC10738</strain>
    </source>
</reference>
<evidence type="ECO:0000256" key="4">
    <source>
        <dbReference type="ARBA" id="ARBA00023136"/>
    </source>
</evidence>
<organism evidence="8 9">
    <name type="scientific">Shewanella algae</name>
    <dbReference type="NCBI Taxonomy" id="38313"/>
    <lineage>
        <taxon>Bacteria</taxon>
        <taxon>Pseudomonadati</taxon>
        <taxon>Pseudomonadota</taxon>
        <taxon>Gammaproteobacteria</taxon>
        <taxon>Alteromonadales</taxon>
        <taxon>Shewanellaceae</taxon>
        <taxon>Shewanella</taxon>
    </lineage>
</organism>
<accession>A0A380BHH9</accession>
<keyword evidence="3" id="KW-1133">Transmembrane helix</keyword>
<dbReference type="GO" id="GO:0007165">
    <property type="term" value="P:signal transduction"/>
    <property type="evidence" value="ECO:0007669"/>
    <property type="project" value="UniProtKB-KW"/>
</dbReference>
<keyword evidence="2" id="KW-0812">Transmembrane</keyword>
<evidence type="ECO:0000256" key="2">
    <source>
        <dbReference type="ARBA" id="ARBA00022692"/>
    </source>
</evidence>
<evidence type="ECO:0000256" key="1">
    <source>
        <dbReference type="ARBA" id="ARBA00004141"/>
    </source>
</evidence>
<evidence type="ECO:0000313" key="9">
    <source>
        <dbReference type="Proteomes" id="UP000254069"/>
    </source>
</evidence>
<proteinExistence type="predicted"/>
<evidence type="ECO:0000313" key="8">
    <source>
        <dbReference type="EMBL" id="SUJ00670.1"/>
    </source>
</evidence>
<evidence type="ECO:0000256" key="6">
    <source>
        <dbReference type="PROSITE-ProRule" id="PRU00284"/>
    </source>
</evidence>
<dbReference type="EMBL" id="UGYO01000002">
    <property type="protein sequence ID" value="SUJ00670.1"/>
    <property type="molecule type" value="Genomic_DNA"/>
</dbReference>
<name>A0A380BHH9_9GAMM</name>
<dbReference type="GO" id="GO:0006935">
    <property type="term" value="P:chemotaxis"/>
    <property type="evidence" value="ECO:0007669"/>
    <property type="project" value="UniProtKB-ARBA"/>
</dbReference>
<sequence length="524" mass="56245">MSEENRILPMLAGLLLGALALGCAQLALSADNLLLSLLGWSLALIGPVLALRWASRPVAQGAKQTSGEGAGDEKAAQQLGRDASRIAIGAAEVSHFVDQLKFTLDSSGQQAGQIAVAASQLSHTTVALSEHAEVVLNQAQASRSVSIEGRQYAASGFRAVEALSLDVDKAASGVGQLKAQADAIGKITEVIDSVAAQTNLLALNAAIEAARAGEAGRGFAVVADEVRSLAAKTAEATQNIAAMLTQIRELTDGTSQLMNQVVSQTAGAVDAMNSLEQRFDSIASGVEDSAQALEQIEAALREYRGTTADISNAITHISESLTDTGRRSEQISRQAFGLSQTTEGMFRALSHWDTGSFDQLILKEAQQAAKACGQALEQGLAEGKFTEQQLFSPQYRPIAATEPPKYNTDFDGFTDKHFPALQEPILERHREVIYAGAVDKKGYFPTHNQRFCQPLTGDRERDMLQNRTKRLFNDPTGIRCGQHTEPVLLQTYKRDTGEVMHDLSVPIYVKGKHWGGFRIGFKAQ</sequence>
<dbReference type="Pfam" id="PF00015">
    <property type="entry name" value="MCPsignal"/>
    <property type="match status" value="1"/>
</dbReference>
<evidence type="ECO:0000256" key="3">
    <source>
        <dbReference type="ARBA" id="ARBA00022989"/>
    </source>
</evidence>
<protein>
    <submittedName>
        <fullName evidence="8">Methyl-accepting chemotaxis protein 4</fullName>
    </submittedName>
</protein>
<feature type="domain" description="Methyl-accepting transducer" evidence="7">
    <location>
        <begin position="82"/>
        <end position="318"/>
    </location>
</feature>
<dbReference type="Gene3D" id="1.10.287.950">
    <property type="entry name" value="Methyl-accepting chemotaxis protein"/>
    <property type="match status" value="1"/>
</dbReference>
<keyword evidence="9" id="KW-1185">Reference proteome</keyword>
<dbReference type="PROSITE" id="PS50111">
    <property type="entry name" value="CHEMOTAXIS_TRANSDUC_2"/>
    <property type="match status" value="1"/>
</dbReference>
<dbReference type="AlphaFoldDB" id="A0A380BHH9"/>
<dbReference type="SUPFAM" id="SSF58104">
    <property type="entry name" value="Methyl-accepting chemotaxis protein (MCP) signaling domain"/>
    <property type="match status" value="1"/>
</dbReference>
<dbReference type="GO" id="GO:0016020">
    <property type="term" value="C:membrane"/>
    <property type="evidence" value="ECO:0007669"/>
    <property type="project" value="UniProtKB-SubCell"/>
</dbReference>
<keyword evidence="5 6" id="KW-0807">Transducer</keyword>
<dbReference type="InterPro" id="IPR004089">
    <property type="entry name" value="MCPsignal_dom"/>
</dbReference>
<keyword evidence="4" id="KW-0472">Membrane</keyword>
<evidence type="ECO:0000259" key="7">
    <source>
        <dbReference type="PROSITE" id="PS50111"/>
    </source>
</evidence>
<dbReference type="PANTHER" id="PTHR32089">
    <property type="entry name" value="METHYL-ACCEPTING CHEMOTAXIS PROTEIN MCPB"/>
    <property type="match status" value="1"/>
</dbReference>
<dbReference type="CDD" id="cd11386">
    <property type="entry name" value="MCP_signal"/>
    <property type="match status" value="1"/>
</dbReference>
<dbReference type="Proteomes" id="UP000254069">
    <property type="component" value="Unassembled WGS sequence"/>
</dbReference>
<evidence type="ECO:0000256" key="5">
    <source>
        <dbReference type="ARBA" id="ARBA00023224"/>
    </source>
</evidence>
<dbReference type="SMART" id="SM00283">
    <property type="entry name" value="MA"/>
    <property type="match status" value="1"/>
</dbReference>
<comment type="subcellular location">
    <subcellularLocation>
        <location evidence="1">Membrane</location>
        <topology evidence="1">Multi-pass membrane protein</topology>
    </subcellularLocation>
</comment>
<gene>
    <name evidence="8" type="primary">mcp4_7</name>
    <name evidence="8" type="ORF">NCTC10738_03172</name>
</gene>
<dbReference type="PANTHER" id="PTHR32089:SF119">
    <property type="entry name" value="METHYL-ACCEPTING CHEMOTAXIS PROTEIN CTPL"/>
    <property type="match status" value="1"/>
</dbReference>